<gene>
    <name evidence="4" type="ORF">Gocc_1834</name>
</gene>
<proteinExistence type="predicted"/>
<dbReference type="SUPFAM" id="SSF53756">
    <property type="entry name" value="UDP-Glycosyltransferase/glycogen phosphorylase"/>
    <property type="match status" value="1"/>
</dbReference>
<sequence length="337" mass="35576">MRVLVLTTSYPRDAGDVAGRFVQDAVEHLRAEGVEVAVVSPASFRHFGIAYGDGIANNLRAAPWRLLLLPLFFLSFARAARRAAGGADVVHAHWLPSAVAGLATRRPLVVQLWGTDVELAKRLPWLFRPVLRRARVVVCASRALAADARALGAGDVRVIASGVDIPAAVGEPDEPPHVLYVGRLSEEKGVRELAEAAAGLPLAVVGDGPLRHLFPQAVGFVPRDELGAYYERAAVVVVPSRREGYGVVAREAMAHGRAVVATRVGGLPDAIEDGVTGLLVPPCEVGALRAALERLLGDAELRARLGSAARERARAAFSWDAAAAATLAADRDAHTPG</sequence>
<dbReference type="Proteomes" id="UP000254134">
    <property type="component" value="Unassembled WGS sequence"/>
</dbReference>
<dbReference type="Pfam" id="PF13439">
    <property type="entry name" value="Glyco_transf_4"/>
    <property type="match status" value="1"/>
</dbReference>
<dbReference type="EMBL" id="QQZY01000004">
    <property type="protein sequence ID" value="RDI74258.1"/>
    <property type="molecule type" value="Genomic_DNA"/>
</dbReference>
<dbReference type="GO" id="GO:1901137">
    <property type="term" value="P:carbohydrate derivative biosynthetic process"/>
    <property type="evidence" value="ECO:0007669"/>
    <property type="project" value="UniProtKB-ARBA"/>
</dbReference>
<dbReference type="AlphaFoldDB" id="A0A7M2YXQ2"/>
<reference evidence="5" key="2">
    <citation type="journal article" date="2019" name="MicrobiologyOpen">
        <title>High-quality draft genome sequence of Gaiella occulta isolated from a 150 meter deep mineral water borehole and comparison with the genome sequences of other deep-branching lineages of the phylum Actinobacteria.</title>
        <authorList>
            <person name="Severino R."/>
            <person name="Froufe H.J.C."/>
            <person name="Barroso C."/>
            <person name="Albuquerque L."/>
            <person name="Lobo-da-Cunha A."/>
            <person name="da Costa M.S."/>
            <person name="Egas C."/>
        </authorList>
    </citation>
    <scope>NUCLEOTIDE SEQUENCE [LARGE SCALE GENOMIC DNA]</scope>
    <source>
        <strain evidence="5">F2-233</strain>
    </source>
</reference>
<evidence type="ECO:0000313" key="5">
    <source>
        <dbReference type="Proteomes" id="UP000254134"/>
    </source>
</evidence>
<dbReference type="GO" id="GO:0016757">
    <property type="term" value="F:glycosyltransferase activity"/>
    <property type="evidence" value="ECO:0007669"/>
    <property type="project" value="UniProtKB-KW"/>
</dbReference>
<dbReference type="PANTHER" id="PTHR45947">
    <property type="entry name" value="SULFOQUINOVOSYL TRANSFERASE SQD2"/>
    <property type="match status" value="1"/>
</dbReference>
<feature type="domain" description="Glycosyltransferase subfamily 4-like N-terminal" evidence="3">
    <location>
        <begin position="18"/>
        <end position="165"/>
    </location>
</feature>
<accession>A0A7M2YXQ2</accession>
<reference evidence="4 5" key="1">
    <citation type="submission" date="2018-07" db="EMBL/GenBank/DDBJ databases">
        <title>High-quality-draft genome sequence of Gaiella occulta.</title>
        <authorList>
            <person name="Severino R."/>
            <person name="Froufe H.J.C."/>
            <person name="Rainey F.A."/>
            <person name="Barroso C."/>
            <person name="Albuquerque L."/>
            <person name="Lobo-Da-Cunha A."/>
            <person name="Da Costa M.S."/>
            <person name="Egas C."/>
        </authorList>
    </citation>
    <scope>NUCLEOTIDE SEQUENCE [LARGE SCALE GENOMIC DNA]</scope>
    <source>
        <strain evidence="4 5">F2-233</strain>
    </source>
</reference>
<protein>
    <submittedName>
        <fullName evidence="4">Glycosyltransferase</fullName>
    </submittedName>
</protein>
<keyword evidence="1" id="KW-0328">Glycosyltransferase</keyword>
<dbReference type="Gene3D" id="3.40.50.2000">
    <property type="entry name" value="Glycogen Phosphorylase B"/>
    <property type="match status" value="2"/>
</dbReference>
<comment type="caution">
    <text evidence="4">The sequence shown here is derived from an EMBL/GenBank/DDBJ whole genome shotgun (WGS) entry which is preliminary data.</text>
</comment>
<organism evidence="4 5">
    <name type="scientific">Gaiella occulta</name>
    <dbReference type="NCBI Taxonomy" id="1002870"/>
    <lineage>
        <taxon>Bacteria</taxon>
        <taxon>Bacillati</taxon>
        <taxon>Actinomycetota</taxon>
        <taxon>Thermoleophilia</taxon>
        <taxon>Gaiellales</taxon>
        <taxon>Gaiellaceae</taxon>
        <taxon>Gaiella</taxon>
    </lineage>
</organism>
<dbReference type="CDD" id="cd03801">
    <property type="entry name" value="GT4_PimA-like"/>
    <property type="match status" value="1"/>
</dbReference>
<dbReference type="InterPro" id="IPR050194">
    <property type="entry name" value="Glycosyltransferase_grp1"/>
</dbReference>
<evidence type="ECO:0000256" key="1">
    <source>
        <dbReference type="ARBA" id="ARBA00022676"/>
    </source>
</evidence>
<keyword evidence="2 4" id="KW-0808">Transferase</keyword>
<evidence type="ECO:0000259" key="3">
    <source>
        <dbReference type="Pfam" id="PF13439"/>
    </source>
</evidence>
<evidence type="ECO:0000256" key="2">
    <source>
        <dbReference type="ARBA" id="ARBA00022679"/>
    </source>
</evidence>
<dbReference type="RefSeq" id="WP_114796263.1">
    <property type="nucleotide sequence ID" value="NZ_QQZY01000004.1"/>
</dbReference>
<dbReference type="Pfam" id="PF13692">
    <property type="entry name" value="Glyco_trans_1_4"/>
    <property type="match status" value="1"/>
</dbReference>
<evidence type="ECO:0000313" key="4">
    <source>
        <dbReference type="EMBL" id="RDI74258.1"/>
    </source>
</evidence>
<dbReference type="OrthoDB" id="506201at2"/>
<dbReference type="InterPro" id="IPR028098">
    <property type="entry name" value="Glyco_trans_4-like_N"/>
</dbReference>
<name>A0A7M2YXQ2_9ACTN</name>
<keyword evidence="5" id="KW-1185">Reference proteome</keyword>
<dbReference type="PANTHER" id="PTHR45947:SF3">
    <property type="entry name" value="SULFOQUINOVOSYL TRANSFERASE SQD2"/>
    <property type="match status" value="1"/>
</dbReference>